<feature type="transmembrane region" description="Helical" evidence="1">
    <location>
        <begin position="75"/>
        <end position="96"/>
    </location>
</feature>
<evidence type="ECO:0000313" key="3">
    <source>
        <dbReference type="Proteomes" id="UP000240259"/>
    </source>
</evidence>
<proteinExistence type="predicted"/>
<keyword evidence="1" id="KW-0472">Membrane</keyword>
<protein>
    <recommendedName>
        <fullName evidence="4">DUF4199 domain-containing protein</fullName>
    </recommendedName>
</protein>
<feature type="transmembrane region" description="Helical" evidence="1">
    <location>
        <begin position="156"/>
        <end position="181"/>
    </location>
</feature>
<evidence type="ECO:0000256" key="1">
    <source>
        <dbReference type="SAM" id="Phobius"/>
    </source>
</evidence>
<gene>
    <name evidence="2" type="ORF">C9427_21330</name>
</gene>
<dbReference type="AlphaFoldDB" id="A0A2T4IS72"/>
<name>A0A2T4IS72_9HYPH</name>
<evidence type="ECO:0008006" key="4">
    <source>
        <dbReference type="Google" id="ProtNLM"/>
    </source>
</evidence>
<keyword evidence="1" id="KW-0812">Transmembrane</keyword>
<feature type="transmembrane region" description="Helical" evidence="1">
    <location>
        <begin position="45"/>
        <end position="63"/>
    </location>
</feature>
<comment type="caution">
    <text evidence="2">The sequence shown here is derived from an EMBL/GenBank/DDBJ whole genome shotgun (WGS) entry which is preliminary data.</text>
</comment>
<keyword evidence="3" id="KW-1185">Reference proteome</keyword>
<dbReference type="EMBL" id="PZJX01000039">
    <property type="protein sequence ID" value="PTE08511.1"/>
    <property type="molecule type" value="Genomic_DNA"/>
</dbReference>
<sequence>MLTPSIIKKAWQPIMLTTAWMFAGIGAFLTYSVELSSTYSLGQNVAAAAQSLVAILFGLIILAMSGSKKISTANLVKGGVVLFVLGVALYFAYLYLEANWTCPYARDRRLIVGETFTPALTEFLEQQKRAFSCDLVLDFAGDTTQMFAFSELLFRFLMLGFVYVLTWFVLATLIICIGVGLSNGSKQPNAPETEKAGT</sequence>
<evidence type="ECO:0000313" key="2">
    <source>
        <dbReference type="EMBL" id="PTE08511.1"/>
    </source>
</evidence>
<organism evidence="2 3">
    <name type="scientific">Mesorhizobium helmanticense</name>
    <dbReference type="NCBI Taxonomy" id="1776423"/>
    <lineage>
        <taxon>Bacteria</taxon>
        <taxon>Pseudomonadati</taxon>
        <taxon>Pseudomonadota</taxon>
        <taxon>Alphaproteobacteria</taxon>
        <taxon>Hyphomicrobiales</taxon>
        <taxon>Phyllobacteriaceae</taxon>
        <taxon>Mesorhizobium</taxon>
    </lineage>
</organism>
<keyword evidence="1" id="KW-1133">Transmembrane helix</keyword>
<dbReference type="Proteomes" id="UP000240259">
    <property type="component" value="Unassembled WGS sequence"/>
</dbReference>
<reference evidence="2 3" key="1">
    <citation type="submission" date="2018-03" db="EMBL/GenBank/DDBJ databases">
        <title>Genome sequence of the symbiotic type strain Mesorhizobium helmanticense CSLC115NT isolated from Lotus corniculatus nodules.</title>
        <authorList>
            <person name="Sannazzaro A.I."/>
            <person name="Torres Tejerizo G.A."/>
            <person name="Dip D."/>
            <person name="Caballero M."/>
            <person name="Pistorio M."/>
            <person name="Estrella M.J."/>
        </authorList>
    </citation>
    <scope>NUCLEOTIDE SEQUENCE [LARGE SCALE GENOMIC DNA]</scope>
    <source>
        <strain evidence="2 3">CSLC115N</strain>
    </source>
</reference>
<accession>A0A2T4IS72</accession>
<feature type="transmembrane region" description="Helical" evidence="1">
    <location>
        <begin position="12"/>
        <end position="33"/>
    </location>
</feature>